<dbReference type="AlphaFoldDB" id="A0A1T1HDZ8"/>
<dbReference type="Pfam" id="PF02585">
    <property type="entry name" value="PIG-L"/>
    <property type="match status" value="1"/>
</dbReference>
<proteinExistence type="predicted"/>
<dbReference type="PANTHER" id="PTHR12993:SF11">
    <property type="entry name" value="N-ACETYLGLUCOSAMINYL-PHOSPHATIDYLINOSITOL DE-N-ACETYLASE"/>
    <property type="match status" value="1"/>
</dbReference>
<dbReference type="SUPFAM" id="SSF102588">
    <property type="entry name" value="LmbE-like"/>
    <property type="match status" value="1"/>
</dbReference>
<dbReference type="Proteomes" id="UP000190064">
    <property type="component" value="Unassembled WGS sequence"/>
</dbReference>
<evidence type="ECO:0000313" key="2">
    <source>
        <dbReference type="Proteomes" id="UP000190064"/>
    </source>
</evidence>
<dbReference type="STRING" id="966.BTA35_0200280"/>
<reference evidence="1" key="1">
    <citation type="submission" date="2017-02" db="EMBL/GenBank/DDBJ databases">
        <title>Draft Genome Sequence of the Salt Water Bacterium Oceanospirillum linum ATCC 11336.</title>
        <authorList>
            <person name="Trachtenberg A.M."/>
            <person name="Carney J.G."/>
            <person name="Linnane J.D."/>
            <person name="Rheaume B.A."/>
            <person name="Pitts N.L."/>
            <person name="Mykles D.L."/>
            <person name="Maclea K.S."/>
        </authorList>
    </citation>
    <scope>NUCLEOTIDE SEQUENCE [LARGE SCALE GENOMIC DNA]</scope>
    <source>
        <strain evidence="1">ATCC 11336</strain>
    </source>
</reference>
<name>A0A1T1HDZ8_OCELI</name>
<comment type="caution">
    <text evidence="1">The sequence shown here is derived from an EMBL/GenBank/DDBJ whole genome shotgun (WGS) entry which is preliminary data.</text>
</comment>
<sequence length="224" mass="24670">MRKILIVAAHTDDEAIGCGGTIARHVASGNEVHLLFMTDGVSARGVQSAAAKIRLASAQKAAKILGTHSSKNLCFPDNQMDAVPLLSIVKEIEQVISELKPDIIYTHHASDLNIDHKITSQAVMTACRPQPGLSVKEIYTFEVLSSTDWQPSDLAPFTPNLYVDISDYLEQKKQALEAYDCEIRPAPHSRSYEHIEILAKHRGYSVGLHAAEAFIQLRRLDSDV</sequence>
<evidence type="ECO:0000313" key="1">
    <source>
        <dbReference type="EMBL" id="OOV88036.1"/>
    </source>
</evidence>
<dbReference type="InterPro" id="IPR024078">
    <property type="entry name" value="LmbE-like_dom_sf"/>
</dbReference>
<accession>A0A1T1HDZ8</accession>
<gene>
    <name evidence="1" type="ORF">BTA35_0200280</name>
</gene>
<dbReference type="RefSeq" id="WP_077242445.1">
    <property type="nucleotide sequence ID" value="NZ_FXTS01000001.1"/>
</dbReference>
<dbReference type="PANTHER" id="PTHR12993">
    <property type="entry name" value="N-ACETYLGLUCOSAMINYL-PHOSPHATIDYLINOSITOL DE-N-ACETYLASE-RELATED"/>
    <property type="match status" value="1"/>
</dbReference>
<organism evidence="1 2">
    <name type="scientific">Oceanospirillum linum</name>
    <dbReference type="NCBI Taxonomy" id="966"/>
    <lineage>
        <taxon>Bacteria</taxon>
        <taxon>Pseudomonadati</taxon>
        <taxon>Pseudomonadota</taxon>
        <taxon>Gammaproteobacteria</taxon>
        <taxon>Oceanospirillales</taxon>
        <taxon>Oceanospirillaceae</taxon>
        <taxon>Oceanospirillum</taxon>
    </lineage>
</organism>
<dbReference type="GO" id="GO:0016811">
    <property type="term" value="F:hydrolase activity, acting on carbon-nitrogen (but not peptide) bonds, in linear amides"/>
    <property type="evidence" value="ECO:0007669"/>
    <property type="project" value="TreeGrafter"/>
</dbReference>
<dbReference type="EMBL" id="MTSD02000001">
    <property type="protein sequence ID" value="OOV88036.1"/>
    <property type="molecule type" value="Genomic_DNA"/>
</dbReference>
<keyword evidence="2" id="KW-1185">Reference proteome</keyword>
<dbReference type="InterPro" id="IPR003737">
    <property type="entry name" value="GlcNAc_PI_deacetylase-related"/>
</dbReference>
<protein>
    <submittedName>
        <fullName evidence="1">GlcNAc-PI de-N-acetylase</fullName>
    </submittedName>
</protein>
<dbReference type="Gene3D" id="3.40.50.10320">
    <property type="entry name" value="LmbE-like"/>
    <property type="match status" value="1"/>
</dbReference>